<feature type="transmembrane region" description="Helical" evidence="1">
    <location>
        <begin position="156"/>
        <end position="180"/>
    </location>
</feature>
<dbReference type="AlphaFoldDB" id="A0A1L9QUF3"/>
<evidence type="ECO:0000256" key="1">
    <source>
        <dbReference type="SAM" id="Phobius"/>
    </source>
</evidence>
<reference evidence="2" key="1">
    <citation type="submission" date="2016-10" db="EMBL/GenBank/DDBJ databases">
        <title>CRISPR-Cas defence system in Roseofilum reptotaenium: evidence of a bacteriophage-cyanobacterium arms race in the coral black band disease.</title>
        <authorList>
            <person name="Buerger P."/>
            <person name="Wood-Charlson E.M."/>
            <person name="Weynberg K.D."/>
            <person name="Willis B."/>
            <person name="Van Oppen M.J."/>
        </authorList>
    </citation>
    <scope>NUCLEOTIDE SEQUENCE [LARGE SCALE GENOMIC DNA]</scope>
    <source>
        <strain evidence="2">AO1-A</strain>
    </source>
</reference>
<organism evidence="2 3">
    <name type="scientific">Roseofilum reptotaenium AO1-A</name>
    <dbReference type="NCBI Taxonomy" id="1925591"/>
    <lineage>
        <taxon>Bacteria</taxon>
        <taxon>Bacillati</taxon>
        <taxon>Cyanobacteriota</taxon>
        <taxon>Cyanophyceae</taxon>
        <taxon>Desertifilales</taxon>
        <taxon>Desertifilaceae</taxon>
        <taxon>Roseofilum</taxon>
    </lineage>
</organism>
<evidence type="ECO:0000313" key="2">
    <source>
        <dbReference type="EMBL" id="OJJ26303.1"/>
    </source>
</evidence>
<name>A0A1L9QUF3_9CYAN</name>
<keyword evidence="3" id="KW-1185">Reference proteome</keyword>
<accession>A0A1L9QUF3</accession>
<comment type="caution">
    <text evidence="2">The sequence shown here is derived from an EMBL/GenBank/DDBJ whole genome shotgun (WGS) entry which is preliminary data.</text>
</comment>
<dbReference type="STRING" id="1925591.BI308_06720"/>
<feature type="transmembrane region" description="Helical" evidence="1">
    <location>
        <begin position="53"/>
        <end position="71"/>
    </location>
</feature>
<keyword evidence="1" id="KW-0472">Membrane</keyword>
<protein>
    <submittedName>
        <fullName evidence="2">Uncharacterized protein</fullName>
    </submittedName>
</protein>
<sequence>MNIKNTFSPFSITRILTVFFLLFSLVNLVIQLAKYGFNYRQEWMVIFNMDREMNFPTLYTVLLLAFCSFLFKLIFQLEKREKLPFASYWRVLHFIFAFMALDEGLQIHEIMIIPEVGQHLPGIFAAVWVIPYGVVTLGLIYYFSKFVNHLPRQIKRMVIASGILYVFGVLGLEMMGSIWIRIAGGMQNLVYSLLASTEEMLEVTGLIVLIHALLIYITKYHRQSIEITFDIQSQQ</sequence>
<dbReference type="Proteomes" id="UP000183940">
    <property type="component" value="Unassembled WGS sequence"/>
</dbReference>
<feature type="transmembrane region" description="Helical" evidence="1">
    <location>
        <begin position="121"/>
        <end position="144"/>
    </location>
</feature>
<dbReference type="EMBL" id="MLAW01000008">
    <property type="protein sequence ID" value="OJJ26303.1"/>
    <property type="molecule type" value="Genomic_DNA"/>
</dbReference>
<evidence type="ECO:0000313" key="3">
    <source>
        <dbReference type="Proteomes" id="UP000183940"/>
    </source>
</evidence>
<gene>
    <name evidence="2" type="ORF">BI308_06720</name>
</gene>
<keyword evidence="1" id="KW-0812">Transmembrane</keyword>
<feature type="transmembrane region" description="Helical" evidence="1">
    <location>
        <begin position="200"/>
        <end position="217"/>
    </location>
</feature>
<feature type="transmembrane region" description="Helical" evidence="1">
    <location>
        <begin position="12"/>
        <end position="33"/>
    </location>
</feature>
<keyword evidence="1" id="KW-1133">Transmembrane helix</keyword>
<proteinExistence type="predicted"/>